<evidence type="ECO:0000313" key="1">
    <source>
        <dbReference type="EMBL" id="EYB88331.1"/>
    </source>
</evidence>
<accession>A0A016SD87</accession>
<proteinExistence type="predicted"/>
<reference evidence="2" key="1">
    <citation type="journal article" date="2015" name="Nat. Genet.">
        <title>The genome and transcriptome of the zoonotic hookworm Ancylostoma ceylanicum identify infection-specific gene families.</title>
        <authorList>
            <person name="Schwarz E.M."/>
            <person name="Hu Y."/>
            <person name="Antoshechkin I."/>
            <person name="Miller M.M."/>
            <person name="Sternberg P.W."/>
            <person name="Aroian R.V."/>
        </authorList>
    </citation>
    <scope>NUCLEOTIDE SEQUENCE</scope>
    <source>
        <strain evidence="2">HY135</strain>
    </source>
</reference>
<sequence>MASMDVAGAVAQIRGCSCGVQAAPSRTAPPKWSDNCTLAPLKNEVLLTSVAFCIHLLNQRDEETKDLLISPTRGRSVIIDSSEP</sequence>
<gene>
    <name evidence="1" type="primary">Acey_s0249.g132</name>
    <name evidence="1" type="ORF">Y032_0249g132</name>
</gene>
<organism evidence="1 2">
    <name type="scientific">Ancylostoma ceylanicum</name>
    <dbReference type="NCBI Taxonomy" id="53326"/>
    <lineage>
        <taxon>Eukaryota</taxon>
        <taxon>Metazoa</taxon>
        <taxon>Ecdysozoa</taxon>
        <taxon>Nematoda</taxon>
        <taxon>Chromadorea</taxon>
        <taxon>Rhabditida</taxon>
        <taxon>Rhabditina</taxon>
        <taxon>Rhabditomorpha</taxon>
        <taxon>Strongyloidea</taxon>
        <taxon>Ancylostomatidae</taxon>
        <taxon>Ancylostomatinae</taxon>
        <taxon>Ancylostoma</taxon>
    </lineage>
</organism>
<dbReference type="EMBL" id="JARK01001585">
    <property type="protein sequence ID" value="EYB88331.1"/>
    <property type="molecule type" value="Genomic_DNA"/>
</dbReference>
<dbReference type="Proteomes" id="UP000024635">
    <property type="component" value="Unassembled WGS sequence"/>
</dbReference>
<evidence type="ECO:0000313" key="2">
    <source>
        <dbReference type="Proteomes" id="UP000024635"/>
    </source>
</evidence>
<keyword evidence="2" id="KW-1185">Reference proteome</keyword>
<protein>
    <submittedName>
        <fullName evidence="1">Uncharacterized protein</fullName>
    </submittedName>
</protein>
<name>A0A016SD87_9BILA</name>
<comment type="caution">
    <text evidence="1">The sequence shown here is derived from an EMBL/GenBank/DDBJ whole genome shotgun (WGS) entry which is preliminary data.</text>
</comment>
<dbReference type="AlphaFoldDB" id="A0A016SD87"/>